<organism evidence="6 7">
    <name type="scientific">Globicatella sulfidifaciens DSM 15739</name>
    <dbReference type="NCBI Taxonomy" id="1121925"/>
    <lineage>
        <taxon>Bacteria</taxon>
        <taxon>Bacillati</taxon>
        <taxon>Bacillota</taxon>
        <taxon>Bacilli</taxon>
        <taxon>Lactobacillales</taxon>
        <taxon>Aerococcaceae</taxon>
        <taxon>Globicatella</taxon>
    </lineage>
</organism>
<keyword evidence="1" id="KW-0678">Repressor</keyword>
<evidence type="ECO:0000256" key="1">
    <source>
        <dbReference type="ARBA" id="ARBA00022491"/>
    </source>
</evidence>
<dbReference type="STRING" id="1121925.SAMN02746011_01383"/>
<dbReference type="InterPro" id="IPR000551">
    <property type="entry name" value="MerR-type_HTH_dom"/>
</dbReference>
<keyword evidence="4" id="KW-0804">Transcription</keyword>
<reference evidence="7" key="1">
    <citation type="submission" date="2017-02" db="EMBL/GenBank/DDBJ databases">
        <authorList>
            <person name="Varghese N."/>
            <person name="Submissions S."/>
        </authorList>
    </citation>
    <scope>NUCLEOTIDE SEQUENCE [LARGE SCALE GENOMIC DNA]</scope>
    <source>
        <strain evidence="7">DSM 15739</strain>
    </source>
</reference>
<proteinExistence type="predicted"/>
<evidence type="ECO:0000313" key="6">
    <source>
        <dbReference type="EMBL" id="SJZ64285.1"/>
    </source>
</evidence>
<keyword evidence="3 6" id="KW-0238">DNA-binding</keyword>
<dbReference type="EMBL" id="FUWO01000011">
    <property type="protein sequence ID" value="SJZ64285.1"/>
    <property type="molecule type" value="Genomic_DNA"/>
</dbReference>
<accession>A0A1T4MBK0</accession>
<dbReference type="InterPro" id="IPR009061">
    <property type="entry name" value="DNA-bd_dom_put_sf"/>
</dbReference>
<evidence type="ECO:0000256" key="2">
    <source>
        <dbReference type="ARBA" id="ARBA00023015"/>
    </source>
</evidence>
<name>A0A1T4MBK0_9LACT</name>
<dbReference type="Gene3D" id="1.10.1660.10">
    <property type="match status" value="1"/>
</dbReference>
<keyword evidence="2" id="KW-0805">Transcription regulation</keyword>
<dbReference type="PANTHER" id="PTHR30204:SF69">
    <property type="entry name" value="MERR-FAMILY TRANSCRIPTIONAL REGULATOR"/>
    <property type="match status" value="1"/>
</dbReference>
<dbReference type="SUPFAM" id="SSF46955">
    <property type="entry name" value="Putative DNA-binding domain"/>
    <property type="match status" value="1"/>
</dbReference>
<dbReference type="AlphaFoldDB" id="A0A1T4MBK0"/>
<dbReference type="Pfam" id="PF13411">
    <property type="entry name" value="MerR_1"/>
    <property type="match status" value="1"/>
</dbReference>
<sequence length="260" mass="30777">MKQYLLTISQLGKISQTHVKALRYYQSIGILKPVYVNPDNNYHYYSLAQVTLVQIIKLCTENDVPLKDLKRYLDEKGETIALKDLINYAKALVETKIAKAQKQLDYINYIQEEIEHSQEIHQQHALHYVLDEAHYWIEPFDGHILSEDYFTKLMAIEDQLNELGLLPVKRIGLLLRYEYGQKTPFICLKLEKLPFQQHSQIITIPEQRNHIEHVCYEDLTQRISEIEEQFQPQCIFVTETFEDDYDLFSPHLEIQFDEAE</sequence>
<dbReference type="Proteomes" id="UP000189941">
    <property type="component" value="Unassembled WGS sequence"/>
</dbReference>
<feature type="domain" description="HTH merR-type" evidence="5">
    <location>
        <begin position="5"/>
        <end position="75"/>
    </location>
</feature>
<gene>
    <name evidence="6" type="ORF">SAMN02746011_01383</name>
</gene>
<dbReference type="PANTHER" id="PTHR30204">
    <property type="entry name" value="REDOX-CYCLING DRUG-SENSING TRANSCRIPTIONAL ACTIVATOR SOXR"/>
    <property type="match status" value="1"/>
</dbReference>
<dbReference type="OrthoDB" id="9814833at2"/>
<evidence type="ECO:0000313" key="7">
    <source>
        <dbReference type="Proteomes" id="UP000189941"/>
    </source>
</evidence>
<evidence type="ECO:0000256" key="4">
    <source>
        <dbReference type="ARBA" id="ARBA00023163"/>
    </source>
</evidence>
<dbReference type="RefSeq" id="WP_078756119.1">
    <property type="nucleotide sequence ID" value="NZ_FUWO01000011.1"/>
</dbReference>
<dbReference type="SMART" id="SM00422">
    <property type="entry name" value="HTH_MERR"/>
    <property type="match status" value="1"/>
</dbReference>
<evidence type="ECO:0000259" key="5">
    <source>
        <dbReference type="PROSITE" id="PS50937"/>
    </source>
</evidence>
<dbReference type="GO" id="GO:0003677">
    <property type="term" value="F:DNA binding"/>
    <property type="evidence" value="ECO:0007669"/>
    <property type="project" value="UniProtKB-KW"/>
</dbReference>
<keyword evidence="7" id="KW-1185">Reference proteome</keyword>
<dbReference type="InterPro" id="IPR047057">
    <property type="entry name" value="MerR_fam"/>
</dbReference>
<protein>
    <submittedName>
        <fullName evidence="6">DNA-binding transcriptional regulator, MerR family</fullName>
    </submittedName>
</protein>
<dbReference type="GO" id="GO:0003700">
    <property type="term" value="F:DNA-binding transcription factor activity"/>
    <property type="evidence" value="ECO:0007669"/>
    <property type="project" value="InterPro"/>
</dbReference>
<evidence type="ECO:0000256" key="3">
    <source>
        <dbReference type="ARBA" id="ARBA00023125"/>
    </source>
</evidence>
<dbReference type="PROSITE" id="PS50937">
    <property type="entry name" value="HTH_MERR_2"/>
    <property type="match status" value="1"/>
</dbReference>